<organism evidence="2 3">
    <name type="scientific">Brevundimonas intermedia</name>
    <dbReference type="NCBI Taxonomy" id="74315"/>
    <lineage>
        <taxon>Bacteria</taxon>
        <taxon>Pseudomonadati</taxon>
        <taxon>Pseudomonadota</taxon>
        <taxon>Alphaproteobacteria</taxon>
        <taxon>Caulobacterales</taxon>
        <taxon>Caulobacteraceae</taxon>
        <taxon>Brevundimonas</taxon>
    </lineage>
</organism>
<dbReference type="Proteomes" id="UP001143509">
    <property type="component" value="Unassembled WGS sequence"/>
</dbReference>
<evidence type="ECO:0000313" key="3">
    <source>
        <dbReference type="Proteomes" id="UP001143509"/>
    </source>
</evidence>
<keyword evidence="3" id="KW-1185">Reference proteome</keyword>
<gene>
    <name evidence="2" type="ORF">GCM10017620_19520</name>
</gene>
<accession>A0ABQ5T882</accession>
<keyword evidence="1" id="KW-0812">Transmembrane</keyword>
<evidence type="ECO:0008006" key="4">
    <source>
        <dbReference type="Google" id="ProtNLM"/>
    </source>
</evidence>
<protein>
    <recommendedName>
        <fullName evidence="4">C4-dicarboxylate ABC transporter</fullName>
    </recommendedName>
</protein>
<name>A0ABQ5T882_9CAUL</name>
<feature type="transmembrane region" description="Helical" evidence="1">
    <location>
        <begin position="21"/>
        <end position="45"/>
    </location>
</feature>
<keyword evidence="1" id="KW-1133">Transmembrane helix</keyword>
<comment type="caution">
    <text evidence="2">The sequence shown here is derived from an EMBL/GenBank/DDBJ whole genome shotgun (WGS) entry which is preliminary data.</text>
</comment>
<reference evidence="2" key="2">
    <citation type="submission" date="2023-01" db="EMBL/GenBank/DDBJ databases">
        <authorList>
            <person name="Sun Q."/>
            <person name="Evtushenko L."/>
        </authorList>
    </citation>
    <scope>NUCLEOTIDE SEQUENCE</scope>
    <source>
        <strain evidence="2">VKM B-1499</strain>
    </source>
</reference>
<dbReference type="EMBL" id="BSFD01000005">
    <property type="protein sequence ID" value="GLK48979.1"/>
    <property type="molecule type" value="Genomic_DNA"/>
</dbReference>
<proteinExistence type="predicted"/>
<dbReference type="Pfam" id="PF11739">
    <property type="entry name" value="YdbH-like"/>
    <property type="match status" value="1"/>
</dbReference>
<evidence type="ECO:0000313" key="2">
    <source>
        <dbReference type="EMBL" id="GLK48979.1"/>
    </source>
</evidence>
<evidence type="ECO:0000256" key="1">
    <source>
        <dbReference type="SAM" id="Phobius"/>
    </source>
</evidence>
<dbReference type="InterPro" id="IPR021730">
    <property type="entry name" value="YdbH"/>
</dbReference>
<sequence>MTETPASPSERPSRVRRKGFVLRRIGLALLAVVVVAALLAAALYMNRRAAARDVLVGWLERQGIQSGVQVERIELDGFVGRIRIGDPSNPDVTVERVEVDYAVALPWSQTGLGVTPSRIRLVRPVMRASWKKGKLSLGSLDPLVERFTGGPPRPDSRGPLVIVEGGRGRLDTEYGPVQILADARVDDGKLMRLNARMPAAALKSGEIEAQGLGATVDLITTGDRIALRVEAGADRFKGGGIQGEAARLSLRGDLPYPDMKTRRGDGRAVIDARLVGGALGLGETRARDAEVAVRFDGATTGWIEAFRLEGATDLGVKAASIEGPRLKVGRVEGSATGGRLTVARDEAVRWSLETPLTLTAASGEAGQARTQGLSIQSGGLSMGGRDASFEATGPVQATFHRIGFGDLELKQARGDLSLDVVKDDAVRIAAEGALQAAGGAWPLFGPVGSDDIAQLAEMKTALGDFALAAPSVGFVTGSAGTEVRLARPVTLSPANGGVLTVAEAGEAAYQGEPGRLGGGALNLTATRGRGLPEMAVAVSKWRLTEAGFEALLDGRARLDFDLARGIDARTRGLLAMADGRLTYVTPDCVDLTVERLELDENDVHQVAGKLCPDAGPLLSSKDGVWRVAGGFEGVSAQAPFLGMRFAEASGRVVVDGTKAGVGLTATVAEAQVVDATTPKRFETLAASGQATLANERWSGGFDLKGTGEAAATTLGRLTLAHDGRTGAGGIHIAAPDVTFVEGGLQPSMLSPMVETFVQSPVTGSIGFDGRFDWTKEAEPTSSGLLSVPGLDFVSPAGPVKGARGEIQFTSLSPAIVTAPNQRLTIDSLSVGAEATALDLNFAIDAAGISIAGGSVQAGGGTVSVEPFVVPLDPTQAYSGVVVLDRVQLGDLVADSGFADKVLLDALVSGRLPFIMDPKAGLKITAGSLGAVQPGRLSIKREVLTDVNAGGGGADVPPNMVEDLAYQAMENLAFDQLSADVNSLDGGRVSVLFHIRGRHEPPQRQELRLTLAELISREFLNRELPLPSGTQIDLTLDTTLNANQLFADIMAVNRARQGRQADDAPATAPLSAP</sequence>
<reference evidence="2" key="1">
    <citation type="journal article" date="2014" name="Int. J. Syst. Evol. Microbiol.">
        <title>Complete genome of a new Firmicutes species belonging to the dominant human colonic microbiota ('Ruminococcus bicirculans') reveals two chromosomes and a selective capacity to utilize plant glucans.</title>
        <authorList>
            <consortium name="NISC Comparative Sequencing Program"/>
            <person name="Wegmann U."/>
            <person name="Louis P."/>
            <person name="Goesmann A."/>
            <person name="Henrissat B."/>
            <person name="Duncan S.H."/>
            <person name="Flint H.J."/>
        </authorList>
    </citation>
    <scope>NUCLEOTIDE SEQUENCE</scope>
    <source>
        <strain evidence="2">VKM B-1499</strain>
    </source>
</reference>
<keyword evidence="1" id="KW-0472">Membrane</keyword>